<keyword evidence="1" id="KW-1133">Transmembrane helix</keyword>
<evidence type="ECO:0000256" key="1">
    <source>
        <dbReference type="SAM" id="Phobius"/>
    </source>
</evidence>
<dbReference type="AlphaFoldDB" id="A0A1D3TR49"/>
<dbReference type="InterPro" id="IPR011744">
    <property type="entry name" value="ATPase_gene1"/>
</dbReference>
<evidence type="ECO:0000313" key="3">
    <source>
        <dbReference type="Proteomes" id="UP000199315"/>
    </source>
</evidence>
<keyword evidence="1" id="KW-0812">Transmembrane</keyword>
<feature type="transmembrane region" description="Helical" evidence="1">
    <location>
        <begin position="33"/>
        <end position="57"/>
    </location>
</feature>
<sequence length="98" mass="10961">MDENNHSPERKLVDKIESDAEKKLQAKKRGSEIIFGFGTFGMIGWSIAVPALIGAALGMYLDNKFNPGFSWTLTLIFSGVIIGCINAWRWIKKKSLEN</sequence>
<accession>A0A1D3TR49</accession>
<proteinExistence type="predicted"/>
<feature type="transmembrane region" description="Helical" evidence="1">
    <location>
        <begin position="69"/>
        <end position="88"/>
    </location>
</feature>
<name>A0A1D3TR49_9FIRM</name>
<keyword evidence="3" id="KW-1185">Reference proteome</keyword>
<keyword evidence="1" id="KW-0472">Membrane</keyword>
<dbReference type="Pfam" id="PF09527">
    <property type="entry name" value="ATPase_gene1"/>
    <property type="match status" value="1"/>
</dbReference>
<dbReference type="Proteomes" id="UP000199315">
    <property type="component" value="Unassembled WGS sequence"/>
</dbReference>
<dbReference type="InterPro" id="IPR032820">
    <property type="entry name" value="ATPase_put"/>
</dbReference>
<evidence type="ECO:0000313" key="2">
    <source>
        <dbReference type="EMBL" id="SCP96139.1"/>
    </source>
</evidence>
<dbReference type="EMBL" id="FMKA01000003">
    <property type="protein sequence ID" value="SCP96139.1"/>
    <property type="molecule type" value="Genomic_DNA"/>
</dbReference>
<dbReference type="STRING" id="1619234.SAMN05421730_1003218"/>
<protein>
    <submittedName>
        <fullName evidence="2">ATP synthase protein I</fullName>
    </submittedName>
</protein>
<gene>
    <name evidence="2" type="ORF">SAMN05421730_1003218</name>
</gene>
<dbReference type="NCBIfam" id="TIGR02230">
    <property type="entry name" value="ATPase_gene1"/>
    <property type="match status" value="1"/>
</dbReference>
<organism evidence="2 3">
    <name type="scientific">Anaerobium acetethylicum</name>
    <dbReference type="NCBI Taxonomy" id="1619234"/>
    <lineage>
        <taxon>Bacteria</taxon>
        <taxon>Bacillati</taxon>
        <taxon>Bacillota</taxon>
        <taxon>Clostridia</taxon>
        <taxon>Lachnospirales</taxon>
        <taxon>Lachnospiraceae</taxon>
        <taxon>Anaerobium</taxon>
    </lineage>
</organism>
<reference evidence="2 3" key="1">
    <citation type="submission" date="2016-09" db="EMBL/GenBank/DDBJ databases">
        <authorList>
            <person name="Capua I."/>
            <person name="De Benedictis P."/>
            <person name="Joannis T."/>
            <person name="Lombin L.H."/>
            <person name="Cattoli G."/>
        </authorList>
    </citation>
    <scope>NUCLEOTIDE SEQUENCE [LARGE SCALE GENOMIC DNA]</scope>
    <source>
        <strain evidence="2 3">GluBS11</strain>
    </source>
</reference>